<dbReference type="InterPro" id="IPR032284">
    <property type="entry name" value="RecQ_Zn-bd"/>
</dbReference>
<dbReference type="SMART" id="SM00490">
    <property type="entry name" value="HELICc"/>
    <property type="match status" value="1"/>
</dbReference>
<evidence type="ECO:0000256" key="4">
    <source>
        <dbReference type="ARBA" id="ARBA00022801"/>
    </source>
</evidence>
<dbReference type="GO" id="GO:0006281">
    <property type="term" value="P:DNA repair"/>
    <property type="evidence" value="ECO:0007669"/>
    <property type="project" value="TreeGrafter"/>
</dbReference>
<keyword evidence="5 15" id="KW-0347">Helicase</keyword>
<name>A0A1M5C0K2_9CLOT</name>
<evidence type="ECO:0000256" key="6">
    <source>
        <dbReference type="ARBA" id="ARBA00022840"/>
    </source>
</evidence>
<dbReference type="InterPro" id="IPR014001">
    <property type="entry name" value="Helicase_ATP-bd"/>
</dbReference>
<evidence type="ECO:0000256" key="9">
    <source>
        <dbReference type="ARBA" id="ARBA00034617"/>
    </source>
</evidence>
<dbReference type="NCBIfam" id="TIGR00614">
    <property type="entry name" value="recQ_fam"/>
    <property type="match status" value="1"/>
</dbReference>
<evidence type="ECO:0000259" key="13">
    <source>
        <dbReference type="PROSITE" id="PS51192"/>
    </source>
</evidence>
<evidence type="ECO:0000256" key="2">
    <source>
        <dbReference type="ARBA" id="ARBA00022723"/>
    </source>
</evidence>
<accession>A0A1M5C0K2</accession>
<evidence type="ECO:0000313" key="16">
    <source>
        <dbReference type="Proteomes" id="UP000184423"/>
    </source>
</evidence>
<evidence type="ECO:0000256" key="10">
    <source>
        <dbReference type="ARBA" id="ARBA00034808"/>
    </source>
</evidence>
<dbReference type="InterPro" id="IPR000836">
    <property type="entry name" value="PRTase_dom"/>
</dbReference>
<dbReference type="Pfam" id="PF00271">
    <property type="entry name" value="Helicase_C"/>
    <property type="match status" value="1"/>
</dbReference>
<dbReference type="GO" id="GO:0005524">
    <property type="term" value="F:ATP binding"/>
    <property type="evidence" value="ECO:0007669"/>
    <property type="project" value="UniProtKB-KW"/>
</dbReference>
<dbReference type="GO" id="GO:0046872">
    <property type="term" value="F:metal ion binding"/>
    <property type="evidence" value="ECO:0007669"/>
    <property type="project" value="UniProtKB-KW"/>
</dbReference>
<dbReference type="InterPro" id="IPR029057">
    <property type="entry name" value="PRTase-like"/>
</dbReference>
<sequence length="688" mass="78488">MIEKSALKYLKQMFGKDADFRDGQLEAIKAAMDCKKVLVVQKTGWGKSVVYFIATKINRDKGKGVTILISPLLSLMRNQIENARKIGIIAETINSENQDEWNNVKQKLLNRECDILLISPERLANKEFIKEIFLNIKDGIGMFVVDEAHCISDWGHDFRPDYQRIVNIIKLLPPNIPVIATTATANNRVVDDIKNQLGNDIVIQRGSLMRESLRLQVIKLKEQAERLAWLDENLNRLPGSGIVYCLTVGDANKVAKWLKYRGHDVEAYHSKLEESKRIELEQRLLKNEVKALIATVALGMGFDKPDLGFVVHYQRPGNIVSYYQQIGRAGRNLDDAYAILLCGEEDDEIQEYFIESAFPAETDMAQVLKAIEVSNGLSINEIMNYVNMSQSKINKSIKFLMLHNAIDKYGTKYIRTVNPWSPDVEKSQKVTKIRLEELDKIKEFTNTKECYMKFIASELDDNSATNCGKCTNCIGKSYFNSNVKEESVLEAIKFLKGEYMVIEPRKRWPNGWGKIERGNIPIEYRVQEGRALCVYGDSGWGKFVKEDKYINGRFRDELVQATTELIRKWGIEEKELLITAIPSLRHPNLVPDFAKRVAEKLGIPFCQCIIKIKETPEQKTMQNSNKQAENVYDCFEVICKVEGKTVILIDDMVDSRWTFTMCGYKLLKNGCKKVYPFALALTSGGDSD</sequence>
<comment type="similarity">
    <text evidence="1">Belongs to the helicase family. RecQ subfamily.</text>
</comment>
<dbReference type="CDD" id="cd06223">
    <property type="entry name" value="PRTases_typeI"/>
    <property type="match status" value="1"/>
</dbReference>
<feature type="domain" description="Helicase C-terminal" evidence="14">
    <location>
        <begin position="229"/>
        <end position="372"/>
    </location>
</feature>
<keyword evidence="4" id="KW-0378">Hydrolase</keyword>
<dbReference type="Pfam" id="PF16124">
    <property type="entry name" value="RecQ_Zn_bind"/>
    <property type="match status" value="1"/>
</dbReference>
<keyword evidence="2" id="KW-0479">Metal-binding</keyword>
<proteinExistence type="inferred from homology"/>
<organism evidence="15 16">
    <name type="scientific">Caloramator proteoclasticus DSM 10124</name>
    <dbReference type="NCBI Taxonomy" id="1121262"/>
    <lineage>
        <taxon>Bacteria</taxon>
        <taxon>Bacillati</taxon>
        <taxon>Bacillota</taxon>
        <taxon>Clostridia</taxon>
        <taxon>Eubacteriales</taxon>
        <taxon>Clostridiaceae</taxon>
        <taxon>Caloramator</taxon>
    </lineage>
</organism>
<dbReference type="PROSITE" id="PS51194">
    <property type="entry name" value="HELICASE_CTER"/>
    <property type="match status" value="1"/>
</dbReference>
<dbReference type="EMBL" id="FQVG01000090">
    <property type="protein sequence ID" value="SHF48278.1"/>
    <property type="molecule type" value="Genomic_DNA"/>
</dbReference>
<evidence type="ECO:0000256" key="8">
    <source>
        <dbReference type="ARBA" id="ARBA00023235"/>
    </source>
</evidence>
<comment type="catalytic activity">
    <reaction evidence="9">
        <text>Couples ATP hydrolysis with the unwinding of duplex DNA by translocating in the 3'-5' direction.</text>
        <dbReference type="EC" id="5.6.2.4"/>
    </reaction>
</comment>
<dbReference type="PANTHER" id="PTHR13710">
    <property type="entry name" value="DNA HELICASE RECQ FAMILY MEMBER"/>
    <property type="match status" value="1"/>
</dbReference>
<reference evidence="16" key="1">
    <citation type="submission" date="2016-11" db="EMBL/GenBank/DDBJ databases">
        <authorList>
            <person name="Varghese N."/>
            <person name="Submissions S."/>
        </authorList>
    </citation>
    <scope>NUCLEOTIDE SEQUENCE [LARGE SCALE GENOMIC DNA]</scope>
    <source>
        <strain evidence="16">DSM 10124</strain>
    </source>
</reference>
<evidence type="ECO:0000256" key="7">
    <source>
        <dbReference type="ARBA" id="ARBA00023125"/>
    </source>
</evidence>
<dbReference type="InterPro" id="IPR004589">
    <property type="entry name" value="DNA_helicase_ATP-dep_RecQ"/>
</dbReference>
<dbReference type="GO" id="GO:0006310">
    <property type="term" value="P:DNA recombination"/>
    <property type="evidence" value="ECO:0007669"/>
    <property type="project" value="InterPro"/>
</dbReference>
<dbReference type="GO" id="GO:0009378">
    <property type="term" value="F:four-way junction helicase activity"/>
    <property type="evidence" value="ECO:0007669"/>
    <property type="project" value="TreeGrafter"/>
</dbReference>
<dbReference type="InterPro" id="IPR001650">
    <property type="entry name" value="Helicase_C-like"/>
</dbReference>
<dbReference type="AlphaFoldDB" id="A0A1M5C0K2"/>
<dbReference type="RefSeq" id="WP_073250325.1">
    <property type="nucleotide sequence ID" value="NZ_FQVG01000090.1"/>
</dbReference>
<evidence type="ECO:0000256" key="11">
    <source>
        <dbReference type="ARBA" id="ARBA00044535"/>
    </source>
</evidence>
<dbReference type="InterPro" id="IPR002464">
    <property type="entry name" value="DNA/RNA_helicase_DEAH_CS"/>
</dbReference>
<dbReference type="GO" id="GO:0005737">
    <property type="term" value="C:cytoplasm"/>
    <property type="evidence" value="ECO:0007669"/>
    <property type="project" value="TreeGrafter"/>
</dbReference>
<dbReference type="SUPFAM" id="SSF52540">
    <property type="entry name" value="P-loop containing nucleoside triphosphate hydrolases"/>
    <property type="match status" value="1"/>
</dbReference>
<feature type="domain" description="Helicase ATP-binding" evidence="13">
    <location>
        <begin position="28"/>
        <end position="203"/>
    </location>
</feature>
<dbReference type="GO" id="GO:0043138">
    <property type="term" value="F:3'-5' DNA helicase activity"/>
    <property type="evidence" value="ECO:0007669"/>
    <property type="project" value="UniProtKB-EC"/>
</dbReference>
<evidence type="ECO:0000256" key="1">
    <source>
        <dbReference type="ARBA" id="ARBA00005446"/>
    </source>
</evidence>
<dbReference type="SUPFAM" id="SSF53271">
    <property type="entry name" value="PRTase-like"/>
    <property type="match status" value="1"/>
</dbReference>
<dbReference type="Pfam" id="PF00270">
    <property type="entry name" value="DEAD"/>
    <property type="match status" value="1"/>
</dbReference>
<dbReference type="GO" id="GO:0043590">
    <property type="term" value="C:bacterial nucleoid"/>
    <property type="evidence" value="ECO:0007669"/>
    <property type="project" value="TreeGrafter"/>
</dbReference>
<evidence type="ECO:0000256" key="5">
    <source>
        <dbReference type="ARBA" id="ARBA00022806"/>
    </source>
</evidence>
<dbReference type="InterPro" id="IPR027417">
    <property type="entry name" value="P-loop_NTPase"/>
</dbReference>
<keyword evidence="6" id="KW-0067">ATP-binding</keyword>
<dbReference type="PANTHER" id="PTHR13710:SF105">
    <property type="entry name" value="ATP-DEPENDENT DNA HELICASE Q1"/>
    <property type="match status" value="1"/>
</dbReference>
<dbReference type="GO" id="GO:0003677">
    <property type="term" value="F:DNA binding"/>
    <property type="evidence" value="ECO:0007669"/>
    <property type="project" value="UniProtKB-KW"/>
</dbReference>
<keyword evidence="16" id="KW-1185">Reference proteome</keyword>
<evidence type="ECO:0000313" key="15">
    <source>
        <dbReference type="EMBL" id="SHF48278.1"/>
    </source>
</evidence>
<dbReference type="EC" id="5.6.2.4" evidence="10"/>
<evidence type="ECO:0000256" key="12">
    <source>
        <dbReference type="ARBA" id="ARBA00044550"/>
    </source>
</evidence>
<evidence type="ECO:0000259" key="14">
    <source>
        <dbReference type="PROSITE" id="PS51194"/>
    </source>
</evidence>
<dbReference type="PROSITE" id="PS51192">
    <property type="entry name" value="HELICASE_ATP_BIND_1"/>
    <property type="match status" value="1"/>
</dbReference>
<keyword evidence="3" id="KW-0547">Nucleotide-binding</keyword>
<dbReference type="Proteomes" id="UP000184423">
    <property type="component" value="Unassembled WGS sequence"/>
</dbReference>
<protein>
    <recommendedName>
        <fullName evidence="11">ATP-dependent DNA helicase RecQ</fullName>
        <ecNumber evidence="10">5.6.2.4</ecNumber>
    </recommendedName>
    <alternativeName>
        <fullName evidence="12">DNA 3'-5' helicase RecQ</fullName>
    </alternativeName>
</protein>
<dbReference type="Gene3D" id="3.40.50.2020">
    <property type="match status" value="1"/>
</dbReference>
<keyword evidence="7" id="KW-0238">DNA-binding</keyword>
<dbReference type="Gene3D" id="3.40.50.300">
    <property type="entry name" value="P-loop containing nucleotide triphosphate hydrolases"/>
    <property type="match status" value="2"/>
</dbReference>
<dbReference type="GO" id="GO:0030894">
    <property type="term" value="C:replisome"/>
    <property type="evidence" value="ECO:0007669"/>
    <property type="project" value="TreeGrafter"/>
</dbReference>
<dbReference type="PROSITE" id="PS00690">
    <property type="entry name" value="DEAH_ATP_HELICASE"/>
    <property type="match status" value="1"/>
</dbReference>
<dbReference type="InterPro" id="IPR011545">
    <property type="entry name" value="DEAD/DEAH_box_helicase_dom"/>
</dbReference>
<keyword evidence="8" id="KW-0413">Isomerase</keyword>
<dbReference type="GO" id="GO:0016787">
    <property type="term" value="F:hydrolase activity"/>
    <property type="evidence" value="ECO:0007669"/>
    <property type="project" value="UniProtKB-KW"/>
</dbReference>
<evidence type="ECO:0000256" key="3">
    <source>
        <dbReference type="ARBA" id="ARBA00022741"/>
    </source>
</evidence>
<dbReference type="SMART" id="SM00487">
    <property type="entry name" value="DEXDc"/>
    <property type="match status" value="1"/>
</dbReference>
<gene>
    <name evidence="15" type="ORF">SAMN02746091_02622</name>
</gene>